<dbReference type="Gene3D" id="1.10.10.10">
    <property type="entry name" value="Winged helix-like DNA-binding domain superfamily/Winged helix DNA-binding domain"/>
    <property type="match status" value="1"/>
</dbReference>
<dbReference type="Pfam" id="PF12840">
    <property type="entry name" value="HTH_20"/>
    <property type="match status" value="1"/>
</dbReference>
<dbReference type="SUPFAM" id="SSF46785">
    <property type="entry name" value="Winged helix' DNA-binding domain"/>
    <property type="match status" value="1"/>
</dbReference>
<dbReference type="InterPro" id="IPR011991">
    <property type="entry name" value="ArsR-like_HTH"/>
</dbReference>
<reference evidence="1 2" key="1">
    <citation type="journal article" date="2013" name="Nature">
        <title>Anaerobic oxidation of methane coupled to nitrate reduction in a novel archaeal lineage.</title>
        <authorList>
            <person name="Haroon M.F."/>
            <person name="Hu S."/>
            <person name="Shi Y."/>
            <person name="Imelfort M."/>
            <person name="Keller J."/>
            <person name="Hugenholtz P."/>
            <person name="Yuan Z."/>
            <person name="Tyson G.W."/>
        </authorList>
    </citation>
    <scope>NUCLEOTIDE SEQUENCE [LARGE SCALE GENOMIC DNA]</scope>
    <source>
        <strain evidence="1 2">ANME-2d</strain>
    </source>
</reference>
<accession>A0A062VAM6</accession>
<organism evidence="1 2">
    <name type="scientific">Candidatus Methanoperedens nitratireducens</name>
    <dbReference type="NCBI Taxonomy" id="1392998"/>
    <lineage>
        <taxon>Archaea</taxon>
        <taxon>Methanobacteriati</taxon>
        <taxon>Methanobacteriota</taxon>
        <taxon>Stenosarchaea group</taxon>
        <taxon>Methanomicrobia</taxon>
        <taxon>Methanosarcinales</taxon>
        <taxon>ANME-2 cluster</taxon>
        <taxon>Candidatus Methanoperedentaceae</taxon>
        <taxon>Candidatus Methanoperedens</taxon>
    </lineage>
</organism>
<gene>
    <name evidence="1" type="ORF">ANME2D_00624</name>
</gene>
<dbReference type="EMBL" id="JMIY01000001">
    <property type="protein sequence ID" value="KCZ73553.1"/>
    <property type="molecule type" value="Genomic_DNA"/>
</dbReference>
<dbReference type="InterPro" id="IPR036388">
    <property type="entry name" value="WH-like_DNA-bd_sf"/>
</dbReference>
<name>A0A062VAM6_9EURY</name>
<dbReference type="Proteomes" id="UP000027153">
    <property type="component" value="Unassembled WGS sequence"/>
</dbReference>
<keyword evidence="2" id="KW-1185">Reference proteome</keyword>
<proteinExistence type="predicted"/>
<dbReference type="RefSeq" id="WP_052368530.1">
    <property type="nucleotide sequence ID" value="NZ_JMIY01000001.1"/>
</dbReference>
<protein>
    <submittedName>
        <fullName evidence="1">Putative transcriptional regulator</fullName>
    </submittedName>
</protein>
<dbReference type="CDD" id="cd00090">
    <property type="entry name" value="HTH_ARSR"/>
    <property type="match status" value="1"/>
</dbReference>
<dbReference type="OrthoDB" id="290446at2157"/>
<sequence length="115" mass="13137">MDNGKVFIELLADKYSSAIMALTSQKECSALQLNQELNIPLSTVYRKLKLLENANLIQNVKTITDLSGNVEKYYRCTIHEARVGFHDGKVSISLDTLDYKDKFVRIWKRLSKPEG</sequence>
<comment type="caution">
    <text evidence="1">The sequence shown here is derived from an EMBL/GenBank/DDBJ whole genome shotgun (WGS) entry which is preliminary data.</text>
</comment>
<evidence type="ECO:0000313" key="2">
    <source>
        <dbReference type="Proteomes" id="UP000027153"/>
    </source>
</evidence>
<dbReference type="InterPro" id="IPR036390">
    <property type="entry name" value="WH_DNA-bd_sf"/>
</dbReference>
<evidence type="ECO:0000313" key="1">
    <source>
        <dbReference type="EMBL" id="KCZ73553.1"/>
    </source>
</evidence>
<dbReference type="AlphaFoldDB" id="A0A062VAM6"/>